<reference evidence="2 3" key="1">
    <citation type="submission" date="2024-09" db="EMBL/GenBank/DDBJ databases">
        <authorList>
            <person name="Sun Q."/>
            <person name="Mori K."/>
        </authorList>
    </citation>
    <scope>NUCLEOTIDE SEQUENCE [LARGE SCALE GENOMIC DNA]</scope>
    <source>
        <strain evidence="2 3">CCM 8677</strain>
    </source>
</reference>
<dbReference type="Proteomes" id="UP001589844">
    <property type="component" value="Unassembled WGS sequence"/>
</dbReference>
<dbReference type="EMBL" id="JBHLXJ010000035">
    <property type="protein sequence ID" value="MFC0351968.1"/>
    <property type="molecule type" value="Genomic_DNA"/>
</dbReference>
<name>A0ABV6IK67_9BURK</name>
<proteinExistence type="predicted"/>
<keyword evidence="3" id="KW-1185">Reference proteome</keyword>
<organism evidence="2 3">
    <name type="scientific">Undibacterium danionis</name>
    <dbReference type="NCBI Taxonomy" id="1812100"/>
    <lineage>
        <taxon>Bacteria</taxon>
        <taxon>Pseudomonadati</taxon>
        <taxon>Pseudomonadota</taxon>
        <taxon>Betaproteobacteria</taxon>
        <taxon>Burkholderiales</taxon>
        <taxon>Oxalobacteraceae</taxon>
        <taxon>Undibacterium</taxon>
    </lineage>
</organism>
<gene>
    <name evidence="2" type="ORF">ACFFJH_19280</name>
</gene>
<dbReference type="RefSeq" id="WP_390214693.1">
    <property type="nucleotide sequence ID" value="NZ_JBHLXJ010000035.1"/>
</dbReference>
<evidence type="ECO:0008006" key="4">
    <source>
        <dbReference type="Google" id="ProtNLM"/>
    </source>
</evidence>
<comment type="caution">
    <text evidence="2">The sequence shown here is derived from an EMBL/GenBank/DDBJ whole genome shotgun (WGS) entry which is preliminary data.</text>
</comment>
<accession>A0ABV6IK67</accession>
<feature type="signal peptide" evidence="1">
    <location>
        <begin position="1"/>
        <end position="20"/>
    </location>
</feature>
<sequence>MLKNIALLALLCSVIAQSNAQEYMDKIAKRACECSETIIKNNNEKTRNMEVGFCILNAADAEDKKRFKKDFNLDFNEIDKNGEKIGKLIGMKMAPICPATMMALANTEAEKDKTSNPLQVIVGEVIKIEKDFFVSFVVRESNGNSSKLLWTSPIETNIDMANQYLSLQGKTLQFSFENQNIFDPKISEYRAFKIIKKINTK</sequence>
<protein>
    <recommendedName>
        <fullName evidence="4">DUF4377 domain-containing protein</fullName>
    </recommendedName>
</protein>
<evidence type="ECO:0000256" key="1">
    <source>
        <dbReference type="SAM" id="SignalP"/>
    </source>
</evidence>
<feature type="chain" id="PRO_5046162345" description="DUF4377 domain-containing protein" evidence="1">
    <location>
        <begin position="21"/>
        <end position="201"/>
    </location>
</feature>
<keyword evidence="1" id="KW-0732">Signal</keyword>
<evidence type="ECO:0000313" key="2">
    <source>
        <dbReference type="EMBL" id="MFC0351968.1"/>
    </source>
</evidence>
<evidence type="ECO:0000313" key="3">
    <source>
        <dbReference type="Proteomes" id="UP001589844"/>
    </source>
</evidence>